<dbReference type="SUPFAM" id="SSF51735">
    <property type="entry name" value="NAD(P)-binding Rossmann-fold domains"/>
    <property type="match status" value="1"/>
</dbReference>
<dbReference type="EMBL" id="NMVI01000018">
    <property type="protein sequence ID" value="OYN86413.1"/>
    <property type="molecule type" value="Genomic_DNA"/>
</dbReference>
<dbReference type="Pfam" id="PF02826">
    <property type="entry name" value="2-Hacid_dh_C"/>
    <property type="match status" value="1"/>
</dbReference>
<dbReference type="PANTHER" id="PTHR42789">
    <property type="entry name" value="D-ISOMER SPECIFIC 2-HYDROXYACID DEHYDROGENASE FAMILY PROTEIN (AFU_ORTHOLOGUE AFUA_6G10090)"/>
    <property type="match status" value="1"/>
</dbReference>
<dbReference type="Proteomes" id="UP000216533">
    <property type="component" value="Unassembled WGS sequence"/>
</dbReference>
<dbReference type="PANTHER" id="PTHR42789:SF1">
    <property type="entry name" value="D-ISOMER SPECIFIC 2-HYDROXYACID DEHYDROGENASE FAMILY PROTEIN (AFU_ORTHOLOGUE AFUA_6G10090)"/>
    <property type="match status" value="1"/>
</dbReference>
<dbReference type="PROSITE" id="PS00670">
    <property type="entry name" value="D_2_HYDROXYACID_DH_2"/>
    <property type="match status" value="1"/>
</dbReference>
<comment type="caution">
    <text evidence="5">The sequence shown here is derived from an EMBL/GenBank/DDBJ whole genome shotgun (WGS) entry which is preliminary data.</text>
</comment>
<keyword evidence="3" id="KW-0520">NAD</keyword>
<dbReference type="GO" id="GO:0016616">
    <property type="term" value="F:oxidoreductase activity, acting on the CH-OH group of donors, NAD or NADP as acceptor"/>
    <property type="evidence" value="ECO:0007669"/>
    <property type="project" value="UniProtKB-ARBA"/>
</dbReference>
<sequence>MTSVLVAIPDATLEVLLTPQARQRLEAATEVWYAGPGPIRELPEGTADRFDVAITGWGTPANQDLIGSKLRLLVHTAGSFRTIIPAEVLTSGVRLSQAGSDPMAKAVAEVALSLELMLLRHLHSYDRQMQTSRDYKASRTPEYGDDIATVRHGLVGLSRVGVWHAKMLHGLGAEQIVAYDPYWEADQAAELGVRLVGFDELFANSDVVAIHAPVTDDTRGMVGARQFAALPDGGIVVNTARAAVIDNEALEAELVSGRLRAGLDVFAEEPLPSSSKLYGLPNVILTPHIAGATRQARFAQGDAMVDEVLRWAAGEPLQFEVDPEAYARLS</sequence>
<reference evidence="5" key="1">
    <citation type="submission" date="2017-07" db="EMBL/GenBank/DDBJ databases">
        <title>Draft whole genome sequences of clinical Proprionibacteriaceae strains.</title>
        <authorList>
            <person name="Bernier A.-M."/>
            <person name="Bernard K."/>
            <person name="Domingo M.-C."/>
        </authorList>
    </citation>
    <scope>NUCLEOTIDE SEQUENCE [LARGE SCALE GENOMIC DNA]</scope>
    <source>
        <strain evidence="5">NML 160184</strain>
    </source>
</reference>
<dbReference type="RefSeq" id="WP_094450981.1">
    <property type="nucleotide sequence ID" value="NZ_NMVI01000018.1"/>
</dbReference>
<protein>
    <recommendedName>
        <fullName evidence="4">D-isomer specific 2-hydroxyacid dehydrogenase NAD-binding domain-containing protein</fullName>
    </recommendedName>
</protein>
<dbReference type="CDD" id="cd12167">
    <property type="entry name" value="2-Hacid_dh_8"/>
    <property type="match status" value="1"/>
</dbReference>
<gene>
    <name evidence="5" type="ORF">CGZ92_08660</name>
</gene>
<dbReference type="InterPro" id="IPR050857">
    <property type="entry name" value="D-2-hydroxyacid_DH"/>
</dbReference>
<dbReference type="InterPro" id="IPR029753">
    <property type="entry name" value="D-isomer_DH_CS"/>
</dbReference>
<evidence type="ECO:0000259" key="4">
    <source>
        <dbReference type="Pfam" id="PF02826"/>
    </source>
</evidence>
<comment type="similarity">
    <text evidence="1">Belongs to the D-isomer specific 2-hydroxyacid dehydrogenase family.</text>
</comment>
<keyword evidence="2" id="KW-0560">Oxidoreductase</keyword>
<dbReference type="InterPro" id="IPR036291">
    <property type="entry name" value="NAD(P)-bd_dom_sf"/>
</dbReference>
<dbReference type="InterPro" id="IPR006140">
    <property type="entry name" value="D-isomer_DH_NAD-bd"/>
</dbReference>
<evidence type="ECO:0000256" key="1">
    <source>
        <dbReference type="ARBA" id="ARBA00005854"/>
    </source>
</evidence>
<dbReference type="AlphaFoldDB" id="A0A255EE64"/>
<accession>A0A255EE64</accession>
<name>A0A255EE64_9ACTN</name>
<evidence type="ECO:0000256" key="2">
    <source>
        <dbReference type="ARBA" id="ARBA00023002"/>
    </source>
</evidence>
<proteinExistence type="inferred from homology"/>
<dbReference type="GO" id="GO:0051287">
    <property type="term" value="F:NAD binding"/>
    <property type="evidence" value="ECO:0007669"/>
    <property type="project" value="InterPro"/>
</dbReference>
<evidence type="ECO:0000256" key="3">
    <source>
        <dbReference type="ARBA" id="ARBA00023027"/>
    </source>
</evidence>
<organism evidence="5">
    <name type="scientific">Parenemella sanctibonifatiensis</name>
    <dbReference type="NCBI Taxonomy" id="2016505"/>
    <lineage>
        <taxon>Bacteria</taxon>
        <taxon>Bacillati</taxon>
        <taxon>Actinomycetota</taxon>
        <taxon>Actinomycetes</taxon>
        <taxon>Propionibacteriales</taxon>
        <taxon>Propionibacteriaceae</taxon>
        <taxon>Parenemella</taxon>
    </lineage>
</organism>
<dbReference type="Gene3D" id="3.40.50.720">
    <property type="entry name" value="NAD(P)-binding Rossmann-like Domain"/>
    <property type="match status" value="2"/>
</dbReference>
<feature type="domain" description="D-isomer specific 2-hydroxyacid dehydrogenase NAD-binding" evidence="4">
    <location>
        <begin position="114"/>
        <end position="290"/>
    </location>
</feature>
<evidence type="ECO:0000313" key="5">
    <source>
        <dbReference type="EMBL" id="OYN86413.1"/>
    </source>
</evidence>